<proteinExistence type="predicted"/>
<dbReference type="EMBL" id="BGZK01002514">
    <property type="protein sequence ID" value="GBP94523.1"/>
    <property type="molecule type" value="Genomic_DNA"/>
</dbReference>
<evidence type="ECO:0000313" key="2">
    <source>
        <dbReference type="Proteomes" id="UP000299102"/>
    </source>
</evidence>
<evidence type="ECO:0000313" key="1">
    <source>
        <dbReference type="EMBL" id="GBP94523.1"/>
    </source>
</evidence>
<protein>
    <submittedName>
        <fullName evidence="1">Uncharacterized protein</fullName>
    </submittedName>
</protein>
<accession>A0A4C2A5I0</accession>
<sequence>MGRGVIDKEMWRETLALGSRAQERIRPSNLESGSKRTHLGILDFQRTAARVDVAAVQRLLGPRRRLQAVELVSESRNFMHSEGHRMTSSEIRQLDVLCVTLSLYFSPAKSISAFHSAGVFDARKAFPRNFALIMTNDAAEGDSACVTDTRERAGRVYATGIRLRVT</sequence>
<keyword evidence="2" id="KW-1185">Reference proteome</keyword>
<reference evidence="1 2" key="1">
    <citation type="journal article" date="2019" name="Commun. Biol.">
        <title>The bagworm genome reveals a unique fibroin gene that provides high tensile strength.</title>
        <authorList>
            <person name="Kono N."/>
            <person name="Nakamura H."/>
            <person name="Ohtoshi R."/>
            <person name="Tomita M."/>
            <person name="Numata K."/>
            <person name="Arakawa K."/>
        </authorList>
    </citation>
    <scope>NUCLEOTIDE SEQUENCE [LARGE SCALE GENOMIC DNA]</scope>
</reference>
<dbReference type="Proteomes" id="UP000299102">
    <property type="component" value="Unassembled WGS sequence"/>
</dbReference>
<organism evidence="1 2">
    <name type="scientific">Eumeta variegata</name>
    <name type="common">Bagworm moth</name>
    <name type="synonym">Eumeta japonica</name>
    <dbReference type="NCBI Taxonomy" id="151549"/>
    <lineage>
        <taxon>Eukaryota</taxon>
        <taxon>Metazoa</taxon>
        <taxon>Ecdysozoa</taxon>
        <taxon>Arthropoda</taxon>
        <taxon>Hexapoda</taxon>
        <taxon>Insecta</taxon>
        <taxon>Pterygota</taxon>
        <taxon>Neoptera</taxon>
        <taxon>Endopterygota</taxon>
        <taxon>Lepidoptera</taxon>
        <taxon>Glossata</taxon>
        <taxon>Ditrysia</taxon>
        <taxon>Tineoidea</taxon>
        <taxon>Psychidae</taxon>
        <taxon>Oiketicinae</taxon>
        <taxon>Eumeta</taxon>
    </lineage>
</organism>
<gene>
    <name evidence="1" type="ORF">EVAR_6199_1</name>
</gene>
<dbReference type="AlphaFoldDB" id="A0A4C2A5I0"/>
<name>A0A4C2A5I0_EUMVA</name>
<comment type="caution">
    <text evidence="1">The sequence shown here is derived from an EMBL/GenBank/DDBJ whole genome shotgun (WGS) entry which is preliminary data.</text>
</comment>